<evidence type="ECO:0000256" key="5">
    <source>
        <dbReference type="ARBA" id="ARBA00023298"/>
    </source>
</evidence>
<keyword evidence="5" id="KW-1053">Target membrane</keyword>
<keyword evidence="5" id="KW-0472">Membrane</keyword>
<organism evidence="7 8">
    <name type="scientific">Euroglyphus maynei</name>
    <name type="common">Mayne's house dust mite</name>
    <dbReference type="NCBI Taxonomy" id="6958"/>
    <lineage>
        <taxon>Eukaryota</taxon>
        <taxon>Metazoa</taxon>
        <taxon>Ecdysozoa</taxon>
        <taxon>Arthropoda</taxon>
        <taxon>Chelicerata</taxon>
        <taxon>Arachnida</taxon>
        <taxon>Acari</taxon>
        <taxon>Acariformes</taxon>
        <taxon>Sarcoptiformes</taxon>
        <taxon>Astigmata</taxon>
        <taxon>Psoroptidia</taxon>
        <taxon>Analgoidea</taxon>
        <taxon>Pyroglyphidae</taxon>
        <taxon>Pyroglyphinae</taxon>
        <taxon>Euroglyphus</taxon>
    </lineage>
</organism>
<keyword evidence="2" id="KW-0268">Exocytosis</keyword>
<dbReference type="InterPro" id="IPR002110">
    <property type="entry name" value="Ankyrin_rpt"/>
</dbReference>
<dbReference type="PROSITE" id="PS50297">
    <property type="entry name" value="ANK_REP_REGION"/>
    <property type="match status" value="2"/>
</dbReference>
<keyword evidence="4" id="KW-0638">Presynaptic neurotoxin</keyword>
<accession>A0A1Y3BN47</accession>
<dbReference type="SMART" id="SM00248">
    <property type="entry name" value="ANK"/>
    <property type="match status" value="3"/>
</dbReference>
<evidence type="ECO:0000256" key="4">
    <source>
        <dbReference type="ARBA" id="ARBA00023028"/>
    </source>
</evidence>
<reference evidence="7 8" key="1">
    <citation type="submission" date="2017-03" db="EMBL/GenBank/DDBJ databases">
        <title>Genome Survey of Euroglyphus maynei.</title>
        <authorList>
            <person name="Arlian L.G."/>
            <person name="Morgan M.S."/>
            <person name="Rider S.D."/>
        </authorList>
    </citation>
    <scope>NUCLEOTIDE SEQUENCE [LARGE SCALE GENOMIC DNA]</scope>
    <source>
        <strain evidence="7">Arlian Lab</strain>
        <tissue evidence="7">Whole body</tissue>
    </source>
</reference>
<keyword evidence="6" id="KW-0040">ANK repeat</keyword>
<dbReference type="Pfam" id="PF12796">
    <property type="entry name" value="Ank_2"/>
    <property type="match status" value="1"/>
</dbReference>
<proteinExistence type="predicted"/>
<evidence type="ECO:0000313" key="8">
    <source>
        <dbReference type="Proteomes" id="UP000194236"/>
    </source>
</evidence>
<comment type="caution">
    <text evidence="7">The sequence shown here is derived from an EMBL/GenBank/DDBJ whole genome shotgun (WGS) entry which is preliminary data.</text>
</comment>
<evidence type="ECO:0000313" key="7">
    <source>
        <dbReference type="EMBL" id="OTF81026.1"/>
    </source>
</evidence>
<dbReference type="PANTHER" id="PTHR24150:SF8">
    <property type="entry name" value="ANKYRIN REPEAT AND MYND DOMAIN-CONTAINING PROTEIN 2"/>
    <property type="match status" value="1"/>
</dbReference>
<name>A0A1Y3BN47_EURMA</name>
<dbReference type="Proteomes" id="UP000194236">
    <property type="component" value="Unassembled WGS sequence"/>
</dbReference>
<feature type="repeat" description="ANK" evidence="6">
    <location>
        <begin position="87"/>
        <end position="119"/>
    </location>
</feature>
<comment type="subcellular location">
    <subcellularLocation>
        <location evidence="1">Target cell membrane</location>
    </subcellularLocation>
</comment>
<protein>
    <submittedName>
        <fullName evidence="7">Ankyrin repeat and MYND domain-containing protein 2-like protein</fullName>
    </submittedName>
</protein>
<evidence type="ECO:0000256" key="3">
    <source>
        <dbReference type="ARBA" id="ARBA00022537"/>
    </source>
</evidence>
<dbReference type="PROSITE" id="PS50088">
    <property type="entry name" value="ANK_REPEAT"/>
    <property type="match status" value="2"/>
</dbReference>
<dbReference type="PANTHER" id="PTHR24150">
    <property type="entry name" value="ANKYRIN REPEAT AND MYND DOMAIN-CONTAINING PROTEIN 2"/>
    <property type="match status" value="1"/>
</dbReference>
<dbReference type="SUPFAM" id="SSF48403">
    <property type="entry name" value="Ankyrin repeat"/>
    <property type="match status" value="1"/>
</dbReference>
<dbReference type="InterPro" id="IPR052452">
    <property type="entry name" value="Ankyrin-MYND_dom_contain_2"/>
</dbReference>
<dbReference type="AlphaFoldDB" id="A0A1Y3BN47"/>
<dbReference type="EMBL" id="MUJZ01015595">
    <property type="protein sequence ID" value="OTF81026.1"/>
    <property type="molecule type" value="Genomic_DNA"/>
</dbReference>
<dbReference type="Gene3D" id="1.25.40.20">
    <property type="entry name" value="Ankyrin repeat-containing domain"/>
    <property type="match status" value="1"/>
</dbReference>
<dbReference type="GO" id="GO:0044218">
    <property type="term" value="C:other organism cell membrane"/>
    <property type="evidence" value="ECO:0007669"/>
    <property type="project" value="UniProtKB-KW"/>
</dbReference>
<keyword evidence="4" id="KW-0800">Toxin</keyword>
<keyword evidence="3" id="KW-1052">Target cell membrane</keyword>
<sequence>MANISSTATTLSSSLSENESQLIKAVSSNSLDKVVSIISGGESIININCKDENGMSPLQHACYKGNLKIAEYLIERGADVNQNDHEHRYTSLMFAALGGHKEIINLLLENGADTEQKNSVGRNASQMAAFVGQHQSVAVINNFIPREFIEYYSKINGQEKEPRLPTRFISTMHSLVCLVAVNPVRITYFYESNLSLFKEVKKIDIVMDHICEKLFKSNEPNEILSLKVHYLNFIFNLLNNALQKAKSSMENELDTKEIRKVFHNIIKFWLKPNGKNFPENMERLLRQAIRSYTYQENALFQQLVRTLSTIEIGEEPSALSILSQTLLGKSVGIEENDTCFTCSEFNPNKRCSKCKLATYCDERLLCFCLNIMLTIIVDASRKGGDILILKGGHGGNGCGHIFLKTGHRKKGDILIIGGDCKHEDSTHFIPIPYGYGAGYGGGMGHADPGGYRR</sequence>
<evidence type="ECO:0000256" key="1">
    <source>
        <dbReference type="ARBA" id="ARBA00004175"/>
    </source>
</evidence>
<keyword evidence="8" id="KW-1185">Reference proteome</keyword>
<dbReference type="InterPro" id="IPR036770">
    <property type="entry name" value="Ankyrin_rpt-contain_sf"/>
</dbReference>
<dbReference type="OrthoDB" id="10257049at2759"/>
<keyword evidence="4" id="KW-0528">Neurotoxin</keyword>
<evidence type="ECO:0000256" key="6">
    <source>
        <dbReference type="PROSITE-ProRule" id="PRU00023"/>
    </source>
</evidence>
<evidence type="ECO:0000256" key="2">
    <source>
        <dbReference type="ARBA" id="ARBA00022483"/>
    </source>
</evidence>
<gene>
    <name evidence="7" type="ORF">BLA29_001762</name>
</gene>
<feature type="repeat" description="ANK" evidence="6">
    <location>
        <begin position="53"/>
        <end position="85"/>
    </location>
</feature>
<dbReference type="GO" id="GO:0044231">
    <property type="term" value="C:host cell presynaptic membrane"/>
    <property type="evidence" value="ECO:0007669"/>
    <property type="project" value="UniProtKB-KW"/>
</dbReference>
<dbReference type="GO" id="GO:0006887">
    <property type="term" value="P:exocytosis"/>
    <property type="evidence" value="ECO:0007669"/>
    <property type="project" value="UniProtKB-KW"/>
</dbReference>